<feature type="transmembrane region" description="Helical" evidence="1">
    <location>
        <begin position="200"/>
        <end position="221"/>
    </location>
</feature>
<gene>
    <name evidence="2" type="ORF">NCTC13102_00229</name>
</gene>
<proteinExistence type="predicted"/>
<sequence>MLSKDIITYSKIRNELRAYMCYLFEQNIQNHMPSQTLQKVLEGVERIKDEIKVFDAIFVLDANGNQISENIGKIPHIAHEENVNYSDKAYFYTTIREGRTILTNPYPTQNGGMLVVTAAYPVYNQKDELLFVVCVDIQLKDAINISSPSQLFEGFSKINAIVYFILSVLLGLIAILLIIKGMASFWQAIWHFRQFDIKEIFESTILLTLALAIVDLVKAIFEEEVLGRNVGGDNNRTVHRTMIRFLGSIIIALAIEALMLVFKFTISEPDKILYAVYLTCGVAVLLIGLAIYVKFAYGAREKDRQNRC</sequence>
<dbReference type="AlphaFoldDB" id="A0A2X3B723"/>
<dbReference type="InterPro" id="IPR029151">
    <property type="entry name" value="Sensor-like_sf"/>
</dbReference>
<dbReference type="CDD" id="cd18773">
    <property type="entry name" value="PDC1_HK_sensor"/>
    <property type="match status" value="1"/>
</dbReference>
<feature type="transmembrane region" description="Helical" evidence="1">
    <location>
        <begin position="241"/>
        <end position="262"/>
    </location>
</feature>
<dbReference type="Pfam" id="PF22673">
    <property type="entry name" value="MCP-like_PDC_1"/>
    <property type="match status" value="1"/>
</dbReference>
<accession>A0A2X3B723</accession>
<protein>
    <submittedName>
        <fullName evidence="2">General glycosylation pathway protein</fullName>
    </submittedName>
</protein>
<keyword evidence="1" id="KW-0812">Transmembrane</keyword>
<dbReference type="EMBL" id="UAWL01000006">
    <property type="protein sequence ID" value="SQB97497.1"/>
    <property type="molecule type" value="Genomic_DNA"/>
</dbReference>
<keyword evidence="1" id="KW-1133">Transmembrane helix</keyword>
<feature type="transmembrane region" description="Helical" evidence="1">
    <location>
        <begin position="274"/>
        <end position="293"/>
    </location>
</feature>
<evidence type="ECO:0000256" key="1">
    <source>
        <dbReference type="SAM" id="Phobius"/>
    </source>
</evidence>
<dbReference type="Proteomes" id="UP000250166">
    <property type="component" value="Unassembled WGS sequence"/>
</dbReference>
<dbReference type="RefSeq" id="WP_023947775.1">
    <property type="nucleotide sequence ID" value="NZ_JAERIV010000005.1"/>
</dbReference>
<dbReference type="SUPFAM" id="SSF103190">
    <property type="entry name" value="Sensory domain-like"/>
    <property type="match status" value="1"/>
</dbReference>
<reference evidence="2 3" key="1">
    <citation type="submission" date="2018-06" db="EMBL/GenBank/DDBJ databases">
        <authorList>
            <consortium name="Pathogen Informatics"/>
            <person name="Doyle S."/>
        </authorList>
    </citation>
    <scope>NUCLEOTIDE SEQUENCE [LARGE SCALE GENOMIC DNA]</scope>
    <source>
        <strain evidence="2 3">NCTC13102</strain>
    </source>
</reference>
<name>A0A2X3B723_9HELI</name>
<feature type="transmembrane region" description="Helical" evidence="1">
    <location>
        <begin position="160"/>
        <end position="179"/>
    </location>
</feature>
<organism evidence="2 3">
    <name type="scientific">Helicobacter fennelliae</name>
    <dbReference type="NCBI Taxonomy" id="215"/>
    <lineage>
        <taxon>Bacteria</taxon>
        <taxon>Pseudomonadati</taxon>
        <taxon>Campylobacterota</taxon>
        <taxon>Epsilonproteobacteria</taxon>
        <taxon>Campylobacterales</taxon>
        <taxon>Helicobacteraceae</taxon>
        <taxon>Helicobacter</taxon>
    </lineage>
</organism>
<evidence type="ECO:0000313" key="2">
    <source>
        <dbReference type="EMBL" id="SQB97497.1"/>
    </source>
</evidence>
<dbReference type="Gene3D" id="3.30.450.20">
    <property type="entry name" value="PAS domain"/>
    <property type="match status" value="1"/>
</dbReference>
<evidence type="ECO:0000313" key="3">
    <source>
        <dbReference type="Proteomes" id="UP000250166"/>
    </source>
</evidence>
<keyword evidence="1" id="KW-0472">Membrane</keyword>